<keyword evidence="11" id="KW-0735">Signal-anchor</keyword>
<keyword evidence="9" id="KW-0479">Metal-binding</keyword>
<dbReference type="FunFam" id="3.90.550.10:FF:000021">
    <property type="entry name" value="Polypeptide N-acetylgalactosaminyltransferase"/>
    <property type="match status" value="1"/>
</dbReference>
<dbReference type="GO" id="GO:0000139">
    <property type="term" value="C:Golgi membrane"/>
    <property type="evidence" value="ECO:0007669"/>
    <property type="project" value="UniProtKB-SubCell"/>
</dbReference>
<evidence type="ECO:0000256" key="10">
    <source>
        <dbReference type="ARBA" id="ARBA00022734"/>
    </source>
</evidence>
<keyword evidence="6 18" id="KW-0328">Glycosyltransferase</keyword>
<dbReference type="SUPFAM" id="SSF53448">
    <property type="entry name" value="Nucleotide-diphospho-sugar transferases"/>
    <property type="match status" value="1"/>
</dbReference>
<dbReference type="InterPro" id="IPR046447">
    <property type="entry name" value="DENR_C"/>
</dbReference>
<evidence type="ECO:0000256" key="13">
    <source>
        <dbReference type="ARBA" id="ARBA00023034"/>
    </source>
</evidence>
<dbReference type="InterPro" id="IPR045885">
    <property type="entry name" value="GalNAc-T"/>
</dbReference>
<evidence type="ECO:0000256" key="8">
    <source>
        <dbReference type="ARBA" id="ARBA00022692"/>
    </source>
</evidence>
<dbReference type="PANTHER" id="PTHR11675:SF43">
    <property type="entry name" value="POLYPEPTIDE N-ACETYLGALACTOSAMINYLTRANSFERASE 1"/>
    <property type="match status" value="1"/>
</dbReference>
<keyword evidence="12 18" id="KW-1133">Transmembrane helix</keyword>
<dbReference type="SMART" id="SM00458">
    <property type="entry name" value="RICIN"/>
    <property type="match status" value="1"/>
</dbReference>
<dbReference type="CDD" id="cd02510">
    <property type="entry name" value="pp-GalNAc-T"/>
    <property type="match status" value="1"/>
</dbReference>
<dbReference type="Gene3D" id="3.30.780.10">
    <property type="entry name" value="SUI1-like domain"/>
    <property type="match status" value="1"/>
</dbReference>
<evidence type="ECO:0000256" key="4">
    <source>
        <dbReference type="ARBA" id="ARBA00005680"/>
    </source>
</evidence>
<dbReference type="SUPFAM" id="SSF55159">
    <property type="entry name" value="eIF1-like"/>
    <property type="match status" value="1"/>
</dbReference>
<keyword evidence="16" id="KW-0325">Glycoprotein</keyword>
<keyword evidence="15 18" id="KW-1015">Disulfide bond</keyword>
<dbReference type="EC" id="2.4.1.-" evidence="18"/>
<dbReference type="GO" id="GO:0004653">
    <property type="term" value="F:polypeptide N-acetylgalactosaminyltransferase activity"/>
    <property type="evidence" value="ECO:0007669"/>
    <property type="project" value="UniProtKB-ARBA"/>
</dbReference>
<evidence type="ECO:0000256" key="1">
    <source>
        <dbReference type="ARBA" id="ARBA00001936"/>
    </source>
</evidence>
<keyword evidence="17 18" id="KW-0464">Manganese</keyword>
<dbReference type="Proteomes" id="UP001620626">
    <property type="component" value="Unassembled WGS sequence"/>
</dbReference>
<protein>
    <recommendedName>
        <fullName evidence="18">Polypeptide N-acetylgalactosaminyltransferase</fullName>
        <ecNumber evidence="18">2.4.1.-</ecNumber>
    </recommendedName>
    <alternativeName>
        <fullName evidence="18">Protein-UDP acetylgalactosaminyltransferase</fullName>
    </alternativeName>
</protein>
<dbReference type="Pfam" id="PF00535">
    <property type="entry name" value="Glycos_transf_2"/>
    <property type="match status" value="1"/>
</dbReference>
<evidence type="ECO:0000256" key="6">
    <source>
        <dbReference type="ARBA" id="ARBA00022676"/>
    </source>
</evidence>
<dbReference type="InterPro" id="IPR035992">
    <property type="entry name" value="Ricin_B-like_lectins"/>
</dbReference>
<comment type="similarity">
    <text evidence="4 18">Belongs to the glycosyltransferase 2 family. GalNAc-T subfamily.</text>
</comment>
<evidence type="ECO:0000259" key="20">
    <source>
        <dbReference type="PROSITE" id="PS50296"/>
    </source>
</evidence>
<comment type="subcellular location">
    <subcellularLocation>
        <location evidence="2 18">Golgi apparatus membrane</location>
        <topology evidence="2 18">Single-pass type II membrane protein</topology>
    </subcellularLocation>
</comment>
<comment type="caution">
    <text evidence="21">The sequence shown here is derived from an EMBL/GenBank/DDBJ whole genome shotgun (WGS) entry which is preliminary data.</text>
</comment>
<dbReference type="AlphaFoldDB" id="A0ABD2M9A4"/>
<evidence type="ECO:0000256" key="3">
    <source>
        <dbReference type="ARBA" id="ARBA00004922"/>
    </source>
</evidence>
<dbReference type="Gene3D" id="3.90.550.10">
    <property type="entry name" value="Spore Coat Polysaccharide Biosynthesis Protein SpsA, Chain A"/>
    <property type="match status" value="1"/>
</dbReference>
<dbReference type="Pfam" id="PF00652">
    <property type="entry name" value="Ricin_B_lectin"/>
    <property type="match status" value="1"/>
</dbReference>
<evidence type="ECO:0000313" key="21">
    <source>
        <dbReference type="EMBL" id="KAL3124102.1"/>
    </source>
</evidence>
<dbReference type="PROSITE" id="PS50296">
    <property type="entry name" value="SUI1"/>
    <property type="match status" value="1"/>
</dbReference>
<feature type="transmembrane region" description="Helical" evidence="18">
    <location>
        <begin position="223"/>
        <end position="244"/>
    </location>
</feature>
<feature type="domain" description="SUI1" evidence="20">
    <location>
        <begin position="117"/>
        <end position="186"/>
    </location>
</feature>
<dbReference type="GO" id="GO:0030246">
    <property type="term" value="F:carbohydrate binding"/>
    <property type="evidence" value="ECO:0007669"/>
    <property type="project" value="UniProtKB-KW"/>
</dbReference>
<dbReference type="SUPFAM" id="SSF50370">
    <property type="entry name" value="Ricin B-like lectins"/>
    <property type="match status" value="1"/>
</dbReference>
<evidence type="ECO:0000256" key="14">
    <source>
        <dbReference type="ARBA" id="ARBA00023136"/>
    </source>
</evidence>
<feature type="region of interest" description="Disordered" evidence="19">
    <location>
        <begin position="798"/>
        <end position="844"/>
    </location>
</feature>
<dbReference type="Gene3D" id="2.80.10.50">
    <property type="match status" value="1"/>
</dbReference>
<evidence type="ECO:0000256" key="5">
    <source>
        <dbReference type="ARBA" id="ARBA00007514"/>
    </source>
</evidence>
<evidence type="ECO:0000256" key="16">
    <source>
        <dbReference type="ARBA" id="ARBA00023180"/>
    </source>
</evidence>
<gene>
    <name evidence="21" type="ORF">niasHT_004691</name>
</gene>
<feature type="region of interest" description="Disordered" evidence="19">
    <location>
        <begin position="71"/>
        <end position="117"/>
    </location>
</feature>
<dbReference type="InterPro" id="IPR000772">
    <property type="entry name" value="Ricin_B_lectin"/>
</dbReference>
<dbReference type="InterPro" id="IPR001173">
    <property type="entry name" value="Glyco_trans_2-like"/>
</dbReference>
<keyword evidence="13 18" id="KW-0333">Golgi apparatus</keyword>
<dbReference type="InterPro" id="IPR029044">
    <property type="entry name" value="Nucleotide-diphossugar_trans"/>
</dbReference>
<keyword evidence="7 18" id="KW-0808">Transferase</keyword>
<evidence type="ECO:0000256" key="7">
    <source>
        <dbReference type="ARBA" id="ARBA00022679"/>
    </source>
</evidence>
<comment type="cofactor">
    <cofactor evidence="1 18">
        <name>Mn(2+)</name>
        <dbReference type="ChEBI" id="CHEBI:29035"/>
    </cofactor>
</comment>
<evidence type="ECO:0000256" key="18">
    <source>
        <dbReference type="RuleBase" id="RU361242"/>
    </source>
</evidence>
<dbReference type="InterPro" id="IPR048517">
    <property type="entry name" value="DENR_N"/>
</dbReference>
<reference evidence="21 22" key="1">
    <citation type="submission" date="2024-10" db="EMBL/GenBank/DDBJ databases">
        <authorList>
            <person name="Kim D."/>
        </authorList>
    </citation>
    <scope>NUCLEOTIDE SEQUENCE [LARGE SCALE GENOMIC DNA]</scope>
    <source>
        <strain evidence="21">BH-2024</strain>
    </source>
</reference>
<evidence type="ECO:0000256" key="11">
    <source>
        <dbReference type="ARBA" id="ARBA00022968"/>
    </source>
</evidence>
<evidence type="ECO:0000256" key="9">
    <source>
        <dbReference type="ARBA" id="ARBA00022723"/>
    </source>
</evidence>
<evidence type="ECO:0000256" key="17">
    <source>
        <dbReference type="ARBA" id="ARBA00023211"/>
    </source>
</evidence>
<evidence type="ECO:0000256" key="2">
    <source>
        <dbReference type="ARBA" id="ARBA00004323"/>
    </source>
</evidence>
<accession>A0ABD2M9A4</accession>
<keyword evidence="10 18" id="KW-0430">Lectin</keyword>
<dbReference type="EMBL" id="JBICBT010000078">
    <property type="protein sequence ID" value="KAL3124102.1"/>
    <property type="molecule type" value="Genomic_DNA"/>
</dbReference>
<name>A0ABD2M9A4_9BILA</name>
<evidence type="ECO:0000256" key="15">
    <source>
        <dbReference type="ARBA" id="ARBA00023157"/>
    </source>
</evidence>
<dbReference type="InterPro" id="IPR036877">
    <property type="entry name" value="SUI1_dom_sf"/>
</dbReference>
<keyword evidence="14 18" id="KW-0472">Membrane</keyword>
<dbReference type="PANTHER" id="PTHR11675">
    <property type="entry name" value="N-ACETYLGALACTOSAMINYLTRANSFERASE"/>
    <property type="match status" value="1"/>
</dbReference>
<comment type="similarity">
    <text evidence="5">Belongs to the DENR family.</text>
</comment>
<proteinExistence type="inferred from homology"/>
<dbReference type="GO" id="GO:0046872">
    <property type="term" value="F:metal ion binding"/>
    <property type="evidence" value="ECO:0007669"/>
    <property type="project" value="UniProtKB-KW"/>
</dbReference>
<evidence type="ECO:0000256" key="19">
    <source>
        <dbReference type="SAM" id="MobiDB-lite"/>
    </source>
</evidence>
<organism evidence="21 22">
    <name type="scientific">Heterodera trifolii</name>
    <dbReference type="NCBI Taxonomy" id="157864"/>
    <lineage>
        <taxon>Eukaryota</taxon>
        <taxon>Metazoa</taxon>
        <taxon>Ecdysozoa</taxon>
        <taxon>Nematoda</taxon>
        <taxon>Chromadorea</taxon>
        <taxon>Rhabditida</taxon>
        <taxon>Tylenchina</taxon>
        <taxon>Tylenchomorpha</taxon>
        <taxon>Tylenchoidea</taxon>
        <taxon>Heteroderidae</taxon>
        <taxon>Heteroderinae</taxon>
        <taxon>Heterodera</taxon>
    </lineage>
</organism>
<comment type="pathway">
    <text evidence="3 18">Protein modification; protein glycosylation.</text>
</comment>
<evidence type="ECO:0000256" key="12">
    <source>
        <dbReference type="ARBA" id="ARBA00022989"/>
    </source>
</evidence>
<dbReference type="CDD" id="cd11607">
    <property type="entry name" value="DENR_C"/>
    <property type="match status" value="1"/>
</dbReference>
<keyword evidence="22" id="KW-1185">Reference proteome</keyword>
<sequence>MTTEEPISGGQPTTPPIPAIELSYPVSVIYCGECSMPVEYCEYSGKFERCQQWLERNLPDLAEKQMKIGAGDGKAAEEGNGEETEAKKHQKRGGKGLPKASGGGKGSKGQSAAVPRITLKTEVRSKNKAVTVVKGLTTCGVDLKSASKFFANRFACGCSVTVGSADELVIQGDFKDKLFEEIPKKWGVDEEVIEDLDDQKKIPLPFLASPRQRRRRKSERCRWLLALFLSVVFFTIYVLFYAFLSGQRHFGTDFSDGHPLPAEFAFIAFPVDERSLIGPDGESPLFTHRIGKSAPEGQPGENGAAVILTGEEAAEGRRQMSYWFMNVKASDKMSLDRVVPDVRPNACRSLSYDLANLPSASVVIVFTDEATSVLLRTVHSIFNRSPMSLLREVVLVDDFSQREELKAPLVAHLRRFGSRVRLFRANERLGLIRAKIVGVKYARGDVVVFLDSHCETSPGWLEPLLHRIKDKRSAVVCPVIDMISDSSMQYLGGSAAGIGTFWWSLHFKMDPIPERVAKARKHTDNLDSPTMAGGLFAVNREYFFEIGAYDPGMDIWGGENLEISFRVWMCGGSIEFVPCSHVGHIFRAGHPYNMTGPGGNKDVHGTNSKRLAEVWMDDYKRLFYVHRMGLKDVEVGDLSARKALRERLGCKSFKWYLDNVIPEKFVPDENVNAYGLVQNTDGKLCLDTLQRLENKGTVILGVWECQTGGSSSQAFSWSKDGELRRESTCVDVQKASAADAHSKQKAILRECSRHQISQFEHQKDGPLKHLSSGLCLDVQSLNAGDDIYFAQCHNEKQTDWRGGGGKTQTDGRDRRGEWPPQKLTLSPSFPRALAPLQSIPSPAI</sequence>
<dbReference type="Pfam" id="PF21023">
    <property type="entry name" value="DENR_N"/>
    <property type="match status" value="1"/>
</dbReference>
<evidence type="ECO:0000313" key="22">
    <source>
        <dbReference type="Proteomes" id="UP001620626"/>
    </source>
</evidence>
<dbReference type="InterPro" id="IPR001950">
    <property type="entry name" value="SUI1"/>
</dbReference>
<dbReference type="Pfam" id="PF01253">
    <property type="entry name" value="SUI1"/>
    <property type="match status" value="1"/>
</dbReference>
<dbReference type="PROSITE" id="PS50231">
    <property type="entry name" value="RICIN_B_LECTIN"/>
    <property type="match status" value="1"/>
</dbReference>
<keyword evidence="8 18" id="KW-0812">Transmembrane</keyword>